<dbReference type="EMBL" id="CP002961">
    <property type="protein sequence ID" value="AFK05024.1"/>
    <property type="molecule type" value="Genomic_DNA"/>
</dbReference>
<dbReference type="SUPFAM" id="SSF52283">
    <property type="entry name" value="Formate/glycerate dehydrogenase catalytic domain-like"/>
    <property type="match status" value="1"/>
</dbReference>
<protein>
    <submittedName>
        <fullName evidence="5">D-isomer specific 2-hydroxyacid dehydrogenase NAD-binding protein</fullName>
    </submittedName>
</protein>
<evidence type="ECO:0000256" key="1">
    <source>
        <dbReference type="ARBA" id="ARBA00023002"/>
    </source>
</evidence>
<sequence length="317" mass="35277">MKTNNNTSRGSVLIADEMHLSLIPMLEKIGFQPDYQPKISRQEIIEKLGNYVGLIIRSKTFADAELLKNASNLKFIGRAGAGLDLIDIETAESKGIQIFAANEGNRVAVAEHVIGMVLCLMNNILIADKEVRAGIWQREKNRGYELFGKTVGIIGYGNNGSETAKRFKAFGCKVLAYDKYKSGFGDEFVKESTIEEIFAEADILSLHIPLTSESNKMVDAGFLDKFSKNIIFINAARGEIVVLEDLLSKLNEGKVLGTCLDVLENEKLQKLSDKQKAVFEKLAESNKVIFTPHIAGWTFESYERINQVLVEKISQSF</sequence>
<dbReference type="Proteomes" id="UP000002875">
    <property type="component" value="Chromosome"/>
</dbReference>
<name>A0ABM5N664_EMTOG</name>
<feature type="domain" description="D-isomer specific 2-hydroxyacid dehydrogenase NAD-binding" evidence="4">
    <location>
        <begin position="114"/>
        <end position="295"/>
    </location>
</feature>
<evidence type="ECO:0000259" key="4">
    <source>
        <dbReference type="Pfam" id="PF02826"/>
    </source>
</evidence>
<reference evidence="5 6" key="1">
    <citation type="submission" date="2011-07" db="EMBL/GenBank/DDBJ databases">
        <title>The complete genome of chromosome of Emticicia oligotrophica DSM 17448.</title>
        <authorList>
            <consortium name="US DOE Joint Genome Institute (JGI-PGF)"/>
            <person name="Lucas S."/>
            <person name="Han J."/>
            <person name="Lapidus A."/>
            <person name="Bruce D."/>
            <person name="Goodwin L."/>
            <person name="Pitluck S."/>
            <person name="Peters L."/>
            <person name="Kyrpides N."/>
            <person name="Mavromatis K."/>
            <person name="Ivanova N."/>
            <person name="Ovchinnikova G."/>
            <person name="Teshima H."/>
            <person name="Detter J.C."/>
            <person name="Tapia R."/>
            <person name="Han C."/>
            <person name="Land M."/>
            <person name="Hauser L."/>
            <person name="Markowitz V."/>
            <person name="Cheng J.-F."/>
            <person name="Hugenholtz P."/>
            <person name="Woyke T."/>
            <person name="Wu D."/>
            <person name="Tindall B."/>
            <person name="Pomrenke H."/>
            <person name="Brambilla E."/>
            <person name="Klenk H.-P."/>
            <person name="Eisen J.A."/>
        </authorList>
    </citation>
    <scope>NUCLEOTIDE SEQUENCE [LARGE SCALE GENOMIC DNA]</scope>
    <source>
        <strain evidence="5 6">DSM 17448</strain>
    </source>
</reference>
<accession>A0ABM5N664</accession>
<dbReference type="InterPro" id="IPR036291">
    <property type="entry name" value="NAD(P)-bd_dom_sf"/>
</dbReference>
<feature type="domain" description="D-isomer specific 2-hydroxyacid dehydrogenase catalytic" evidence="3">
    <location>
        <begin position="12"/>
        <end position="315"/>
    </location>
</feature>
<evidence type="ECO:0000259" key="3">
    <source>
        <dbReference type="Pfam" id="PF00389"/>
    </source>
</evidence>
<dbReference type="PANTHER" id="PTHR42938">
    <property type="entry name" value="FORMATE DEHYDROGENASE 1"/>
    <property type="match status" value="1"/>
</dbReference>
<dbReference type="PANTHER" id="PTHR42938:SF9">
    <property type="entry name" value="FORMATE DEHYDROGENASE 1"/>
    <property type="match status" value="1"/>
</dbReference>
<keyword evidence="1 2" id="KW-0560">Oxidoreductase</keyword>
<dbReference type="InterPro" id="IPR029753">
    <property type="entry name" value="D-isomer_DH_CS"/>
</dbReference>
<proteinExistence type="inferred from homology"/>
<keyword evidence="6" id="KW-1185">Reference proteome</keyword>
<dbReference type="RefSeq" id="WP_015030712.1">
    <property type="nucleotide sequence ID" value="NC_018748.1"/>
</dbReference>
<evidence type="ECO:0000256" key="2">
    <source>
        <dbReference type="RuleBase" id="RU003719"/>
    </source>
</evidence>
<dbReference type="InterPro" id="IPR006140">
    <property type="entry name" value="D-isomer_DH_NAD-bd"/>
</dbReference>
<dbReference type="SUPFAM" id="SSF51735">
    <property type="entry name" value="NAD(P)-binding Rossmann-fold domains"/>
    <property type="match status" value="1"/>
</dbReference>
<dbReference type="Gene3D" id="3.40.50.720">
    <property type="entry name" value="NAD(P)-binding Rossmann-like Domain"/>
    <property type="match status" value="2"/>
</dbReference>
<evidence type="ECO:0000313" key="5">
    <source>
        <dbReference type="EMBL" id="AFK05024.1"/>
    </source>
</evidence>
<dbReference type="InterPro" id="IPR006139">
    <property type="entry name" value="D-isomer_2_OHA_DH_cat_dom"/>
</dbReference>
<comment type="similarity">
    <text evidence="2">Belongs to the D-isomer specific 2-hydroxyacid dehydrogenase family.</text>
</comment>
<organism evidence="5 6">
    <name type="scientific">Emticicia oligotrophica (strain DSM 17448 / CIP 109782 / MTCC 6937 / GPTSA100-15)</name>
    <dbReference type="NCBI Taxonomy" id="929562"/>
    <lineage>
        <taxon>Bacteria</taxon>
        <taxon>Pseudomonadati</taxon>
        <taxon>Bacteroidota</taxon>
        <taxon>Cytophagia</taxon>
        <taxon>Cytophagales</taxon>
        <taxon>Leadbetterellaceae</taxon>
        <taxon>Emticicia</taxon>
    </lineage>
</organism>
<dbReference type="PROSITE" id="PS00670">
    <property type="entry name" value="D_2_HYDROXYACID_DH_2"/>
    <property type="match status" value="1"/>
</dbReference>
<dbReference type="Pfam" id="PF02826">
    <property type="entry name" value="2-Hacid_dh_C"/>
    <property type="match status" value="1"/>
</dbReference>
<evidence type="ECO:0000313" key="6">
    <source>
        <dbReference type="Proteomes" id="UP000002875"/>
    </source>
</evidence>
<dbReference type="Pfam" id="PF00389">
    <property type="entry name" value="2-Hacid_dh"/>
    <property type="match status" value="1"/>
</dbReference>
<gene>
    <name evidence="5" type="ordered locus">Emtol_3898</name>
</gene>